<sequence>MDIFLQLIIIKHLHLNEKVDVVLKSENIEISNTGI</sequence>
<protein>
    <submittedName>
        <fullName evidence="1">Uncharacterized protein</fullName>
    </submittedName>
</protein>
<reference evidence="1 2" key="1">
    <citation type="journal article" date="2011" name="Stand. Genomic Sci.">
        <title>Draft genome sequence of Caminibacter mediatlanticus strain TB-2, an epsilonproteobacterium isolated from a deep-sea hydrothermal vent.</title>
        <authorList>
            <person name="Giovannelli D."/>
            <person name="Ferriera S."/>
            <person name="Johnson J."/>
            <person name="Kravitz S."/>
            <person name="Perez-Rodriguez I."/>
            <person name="Ricci J."/>
            <person name="O'Brien C."/>
            <person name="Voordeckers J.W."/>
            <person name="Bini E."/>
            <person name="Vetriani C."/>
        </authorList>
    </citation>
    <scope>NUCLEOTIDE SEQUENCE [LARGE SCALE GENOMIC DNA]</scope>
    <source>
        <strain evidence="1 2">TB-2</strain>
    </source>
</reference>
<evidence type="ECO:0000313" key="2">
    <source>
        <dbReference type="Proteomes" id="UP000003288"/>
    </source>
</evidence>
<comment type="caution">
    <text evidence="1">The sequence shown here is derived from an EMBL/GenBank/DDBJ whole genome shotgun (WGS) entry which is preliminary data.</text>
</comment>
<evidence type="ECO:0000313" key="1">
    <source>
        <dbReference type="EMBL" id="EDM22888.1"/>
    </source>
</evidence>
<dbReference type="EMBL" id="ABCJ01000018">
    <property type="protein sequence ID" value="EDM22888.1"/>
    <property type="molecule type" value="Genomic_DNA"/>
</dbReference>
<dbReference type="AlphaFoldDB" id="A0AAI9AFW7"/>
<accession>A0AAI9AFW7</accession>
<proteinExistence type="predicted"/>
<organism evidence="1 2">
    <name type="scientific">Caminibacter mediatlanticus TB-2</name>
    <dbReference type="NCBI Taxonomy" id="391592"/>
    <lineage>
        <taxon>Bacteria</taxon>
        <taxon>Pseudomonadati</taxon>
        <taxon>Campylobacterota</taxon>
        <taxon>Epsilonproteobacteria</taxon>
        <taxon>Nautiliales</taxon>
        <taxon>Nautiliaceae</taxon>
        <taxon>Caminibacter</taxon>
    </lineage>
</organism>
<gene>
    <name evidence="1" type="ORF">CMTB2_04007</name>
</gene>
<dbReference type="Proteomes" id="UP000003288">
    <property type="component" value="Unassembled WGS sequence"/>
</dbReference>
<name>A0AAI9AFW7_9BACT</name>